<dbReference type="SUPFAM" id="SSF51735">
    <property type="entry name" value="NAD(P)-binding Rossmann-fold domains"/>
    <property type="match status" value="1"/>
</dbReference>
<dbReference type="Gene3D" id="3.90.25.10">
    <property type="entry name" value="UDP-galactose 4-epimerase, domain 1"/>
    <property type="match status" value="1"/>
</dbReference>
<comment type="caution">
    <text evidence="1">The sequence shown here is derived from an EMBL/GenBank/DDBJ whole genome shotgun (WGS) entry which is preliminary data.</text>
</comment>
<reference evidence="1 2" key="1">
    <citation type="submission" date="2020-08" db="EMBL/GenBank/DDBJ databases">
        <title>Genomic Encyclopedia of Type Strains, Phase IV (KMG-IV): sequencing the most valuable type-strain genomes for metagenomic binning, comparative biology and taxonomic classification.</title>
        <authorList>
            <person name="Goeker M."/>
        </authorList>
    </citation>
    <scope>NUCLEOTIDE SEQUENCE [LARGE SCALE GENOMIC DNA]</scope>
    <source>
        <strain evidence="1 2">DSM 103570</strain>
    </source>
</reference>
<dbReference type="AlphaFoldDB" id="A0A7W6HGF5"/>
<dbReference type="EMBL" id="JACIEM010000005">
    <property type="protein sequence ID" value="MBB4004734.1"/>
    <property type="molecule type" value="Genomic_DNA"/>
</dbReference>
<protein>
    <submittedName>
        <fullName evidence="1">Uncharacterized protein YbjT (DUF2867 family)</fullName>
    </submittedName>
</protein>
<accession>A0A7W6HGF5</accession>
<dbReference type="RefSeq" id="WP_183210316.1">
    <property type="nucleotide sequence ID" value="NZ_JAAAMM010000005.1"/>
</dbReference>
<evidence type="ECO:0000313" key="2">
    <source>
        <dbReference type="Proteomes" id="UP000588647"/>
    </source>
</evidence>
<proteinExistence type="predicted"/>
<dbReference type="InterPro" id="IPR036291">
    <property type="entry name" value="NAD(P)-bd_dom_sf"/>
</dbReference>
<dbReference type="Gene3D" id="3.40.50.720">
    <property type="entry name" value="NAD(P)-binding Rossmann-like Domain"/>
    <property type="match status" value="1"/>
</dbReference>
<evidence type="ECO:0000313" key="1">
    <source>
        <dbReference type="EMBL" id="MBB4004734.1"/>
    </source>
</evidence>
<organism evidence="1 2">
    <name type="scientific">Aurantimonas endophytica</name>
    <dbReference type="NCBI Taxonomy" id="1522175"/>
    <lineage>
        <taxon>Bacteria</taxon>
        <taxon>Pseudomonadati</taxon>
        <taxon>Pseudomonadota</taxon>
        <taxon>Alphaproteobacteria</taxon>
        <taxon>Hyphomicrobiales</taxon>
        <taxon>Aurantimonadaceae</taxon>
        <taxon>Aurantimonas</taxon>
    </lineage>
</organism>
<sequence>MGASIAVVDVGDAVALRAIFRTGPRAFLLNPPAPVSGDTDTEERRTASSIVEALNGSGLEKVVAQLTYGAQPGRGKGDLSVLHEFEEALRAQPIPVTIQRGAYYMSNWDSMVDAARQGNLPSMFPADFALPMVAPADLGKEAASLLMQSPSNSGTIHTEGPGRYTPRNVADAFATSLGRRVEVAVTPPEEWEDTFRKLGFSAEAARSFAGMTAATLDGGADRPTGTKQGETTLVEYVDNLIARTKTN</sequence>
<dbReference type="PANTHER" id="PTHR43162">
    <property type="match status" value="1"/>
</dbReference>
<dbReference type="InterPro" id="IPR051604">
    <property type="entry name" value="Ergot_Alk_Oxidoreductase"/>
</dbReference>
<gene>
    <name evidence="1" type="ORF">GGR03_003829</name>
</gene>
<keyword evidence="2" id="KW-1185">Reference proteome</keyword>
<name>A0A7W6HGF5_9HYPH</name>
<dbReference type="Proteomes" id="UP000588647">
    <property type="component" value="Unassembled WGS sequence"/>
</dbReference>
<dbReference type="PANTHER" id="PTHR43162:SF1">
    <property type="entry name" value="PRESTALK A DIFFERENTIATION PROTEIN A"/>
    <property type="match status" value="1"/>
</dbReference>